<dbReference type="Proteomes" id="UP000585507">
    <property type="component" value="Unassembled WGS sequence"/>
</dbReference>
<dbReference type="AlphaFoldDB" id="A0A7W8U6H2"/>
<sequence length="50" mass="5297">MDAQGTKALPHRKAFGTMLIGMPAGQRASAPVRHALQRGPMPVVCIKKDG</sequence>
<keyword evidence="2" id="KW-1185">Reference proteome</keyword>
<reference evidence="1 2" key="1">
    <citation type="submission" date="2020-08" db="EMBL/GenBank/DDBJ databases">
        <title>Genomic Encyclopedia of Type Strains, Phase IV (KMG-V): Genome sequencing to study the core and pangenomes of soil and plant-associated prokaryotes.</title>
        <authorList>
            <person name="Whitman W."/>
        </authorList>
    </citation>
    <scope>NUCLEOTIDE SEQUENCE [LARGE SCALE GENOMIC DNA]</scope>
    <source>
        <strain evidence="1 2">SEMIA 4084</strain>
    </source>
</reference>
<evidence type="ECO:0000313" key="2">
    <source>
        <dbReference type="Proteomes" id="UP000585507"/>
    </source>
</evidence>
<proteinExistence type="predicted"/>
<dbReference type="EMBL" id="JACHBK010000001">
    <property type="protein sequence ID" value="MBB5533710.1"/>
    <property type="molecule type" value="Genomic_DNA"/>
</dbReference>
<comment type="caution">
    <text evidence="1">The sequence shown here is derived from an EMBL/GenBank/DDBJ whole genome shotgun (WGS) entry which is preliminary data.</text>
</comment>
<accession>A0A7W8U6H2</accession>
<dbReference type="RefSeq" id="WP_154663237.1">
    <property type="nucleotide sequence ID" value="NZ_JACHBK010000001.1"/>
</dbReference>
<protein>
    <submittedName>
        <fullName evidence="1">Uncharacterized protein</fullName>
    </submittedName>
</protein>
<name>A0A7W8U6H2_9HYPH</name>
<gene>
    <name evidence="1" type="ORF">GGD55_000371</name>
</gene>
<organism evidence="1 2">
    <name type="scientific">Rhizobium giardinii</name>
    <dbReference type="NCBI Taxonomy" id="56731"/>
    <lineage>
        <taxon>Bacteria</taxon>
        <taxon>Pseudomonadati</taxon>
        <taxon>Pseudomonadota</taxon>
        <taxon>Alphaproteobacteria</taxon>
        <taxon>Hyphomicrobiales</taxon>
        <taxon>Rhizobiaceae</taxon>
        <taxon>Rhizobium/Agrobacterium group</taxon>
        <taxon>Rhizobium</taxon>
    </lineage>
</organism>
<evidence type="ECO:0000313" key="1">
    <source>
        <dbReference type="EMBL" id="MBB5533710.1"/>
    </source>
</evidence>